<dbReference type="InterPro" id="IPR001020">
    <property type="entry name" value="PTS_HPr_His_P_site"/>
</dbReference>
<dbReference type="PROSITE" id="PS51350">
    <property type="entry name" value="PTS_HPR_DOM"/>
    <property type="match status" value="1"/>
</dbReference>
<comment type="subunit">
    <text evidence="7">Homodimer. The dihydroxyacetone kinase complex is composed of a homodimer of DhaM, a homodimer of DhaK and the subunit DhaL.</text>
</comment>
<dbReference type="InterPro" id="IPR035895">
    <property type="entry name" value="HPr-like_sf"/>
</dbReference>
<dbReference type="EMBL" id="SOFF01000020">
    <property type="protein sequence ID" value="TFB91933.1"/>
    <property type="molecule type" value="Genomic_DNA"/>
</dbReference>
<dbReference type="PANTHER" id="PTHR38594">
    <property type="entry name" value="PEP-DEPENDENT DIHYDROXYACETONE KINASE, PHOSPHORYL DONOR SUBUNIT DHAM"/>
    <property type="match status" value="1"/>
</dbReference>
<keyword evidence="6" id="KW-0808">Transferase</keyword>
<evidence type="ECO:0000256" key="2">
    <source>
        <dbReference type="ARBA" id="ARBA00002788"/>
    </source>
</evidence>
<name>A0A1H8D9W3_9MICO</name>
<comment type="catalytic activity">
    <reaction evidence="1">
        <text>dihydroxyacetone + phosphoenolpyruvate = dihydroxyacetone phosphate + pyruvate</text>
        <dbReference type="Rhea" id="RHEA:18381"/>
        <dbReference type="ChEBI" id="CHEBI:15361"/>
        <dbReference type="ChEBI" id="CHEBI:16016"/>
        <dbReference type="ChEBI" id="CHEBI:57642"/>
        <dbReference type="ChEBI" id="CHEBI:58702"/>
        <dbReference type="EC" id="2.7.1.121"/>
    </reaction>
</comment>
<reference evidence="9 10" key="1">
    <citation type="submission" date="2019-03" db="EMBL/GenBank/DDBJ databases">
        <title>Genomics of glacier-inhabiting Cryobacterium strains.</title>
        <authorList>
            <person name="Liu Q."/>
            <person name="Xin Y.-H."/>
        </authorList>
    </citation>
    <scope>NUCLEOTIDE SEQUENCE [LARGE SCALE GENOMIC DNA]</scope>
    <source>
        <strain evidence="9 10">Hh15</strain>
    </source>
</reference>
<dbReference type="Proteomes" id="UP000297654">
    <property type="component" value="Unassembled WGS sequence"/>
</dbReference>
<dbReference type="CDD" id="cd00367">
    <property type="entry name" value="PTS-HPr_like"/>
    <property type="match status" value="1"/>
</dbReference>
<dbReference type="NCBIfam" id="TIGR02364">
    <property type="entry name" value="dha_pts"/>
    <property type="match status" value="1"/>
</dbReference>
<dbReference type="PRINTS" id="PR00107">
    <property type="entry name" value="PHOSPHOCPHPR"/>
</dbReference>
<evidence type="ECO:0000256" key="4">
    <source>
        <dbReference type="ARBA" id="ARBA00012095"/>
    </source>
</evidence>
<comment type="function">
    <text evidence="2">Component of the dihydroxyacetone kinase complex, which is responsible for the phosphoenolpyruvate (PEP)-dependent phosphorylation of dihydroxyacetone. DhaM serves as the phosphoryl donor. Is phosphorylated by phosphoenolpyruvate in an EI- and HPr-dependent reaction, and a phosphorelay system on histidine residues finally leads to phosphoryl transfer to DhaL and dihydroxyacetone.</text>
</comment>
<accession>A0A1H8D9W3</accession>
<dbReference type="PROSITE" id="PS00369">
    <property type="entry name" value="PTS_HPR_HIS"/>
    <property type="match status" value="1"/>
</dbReference>
<sequence length="249" mass="24787">MASASAQRVGIVFVSHSEKIATGLVELARQMAPTTQLIAAGGTDSGGIGTSFDKISNAITAADAGGGVVILCDLGSAILTAETARDFLDEAAQLEVRIVDAPLVEGGVAAAVAAETGGGLNAVAAAARTALQPLSPNPSPAGGHDTTTRTPRDDTPPHTDSADSGAISRTVILTNREGLHARPAAQFVNLASTFPVPITVNGTDARSLLSIMSLGLAKGSTVRLASTDPTAGPAITALADLLKSGFGEA</sequence>
<feature type="compositionally biased region" description="Basic and acidic residues" evidence="8">
    <location>
        <begin position="146"/>
        <end position="161"/>
    </location>
</feature>
<dbReference type="PROSITE" id="PS51096">
    <property type="entry name" value="PTS_EIIA_TYPE_4"/>
    <property type="match status" value="1"/>
</dbReference>
<dbReference type="Gene3D" id="3.30.1340.10">
    <property type="entry name" value="HPr-like"/>
    <property type="match status" value="1"/>
</dbReference>
<evidence type="ECO:0000256" key="3">
    <source>
        <dbReference type="ARBA" id="ARBA00003681"/>
    </source>
</evidence>
<dbReference type="OrthoDB" id="350754at2"/>
<dbReference type="GO" id="GO:0019563">
    <property type="term" value="P:glycerol catabolic process"/>
    <property type="evidence" value="ECO:0007669"/>
    <property type="project" value="InterPro"/>
</dbReference>
<dbReference type="NCBIfam" id="TIGR01003">
    <property type="entry name" value="PTS_HPr_family"/>
    <property type="match status" value="1"/>
</dbReference>
<dbReference type="Gene3D" id="3.40.50.510">
    <property type="entry name" value="Phosphotransferase system, mannose-type IIA component"/>
    <property type="match status" value="1"/>
</dbReference>
<gene>
    <name evidence="9" type="ORF">E3O10_06145</name>
</gene>
<dbReference type="InterPro" id="IPR012844">
    <property type="entry name" value="DhaM_N"/>
</dbReference>
<protein>
    <recommendedName>
        <fullName evidence="5">Phosphocarrier protein HPr</fullName>
        <ecNumber evidence="4">2.7.1.121</ecNumber>
    </recommendedName>
</protein>
<dbReference type="AlphaFoldDB" id="A0A1H8D9W3"/>
<dbReference type="InterPro" id="IPR000032">
    <property type="entry name" value="HPr-like"/>
</dbReference>
<dbReference type="GO" id="GO:0016020">
    <property type="term" value="C:membrane"/>
    <property type="evidence" value="ECO:0007669"/>
    <property type="project" value="InterPro"/>
</dbReference>
<evidence type="ECO:0000313" key="10">
    <source>
        <dbReference type="Proteomes" id="UP000297654"/>
    </source>
</evidence>
<dbReference type="GO" id="GO:0009401">
    <property type="term" value="P:phosphoenolpyruvate-dependent sugar phosphotransferase system"/>
    <property type="evidence" value="ECO:0007669"/>
    <property type="project" value="InterPro"/>
</dbReference>
<dbReference type="EC" id="2.7.1.121" evidence="4"/>
<feature type="region of interest" description="Disordered" evidence="8">
    <location>
        <begin position="132"/>
        <end position="167"/>
    </location>
</feature>
<organism evidence="9 10">
    <name type="scientific">Cryobacterium luteum</name>
    <dbReference type="NCBI Taxonomy" id="1424661"/>
    <lineage>
        <taxon>Bacteria</taxon>
        <taxon>Bacillati</taxon>
        <taxon>Actinomycetota</taxon>
        <taxon>Actinomycetes</taxon>
        <taxon>Micrococcales</taxon>
        <taxon>Microbacteriaceae</taxon>
        <taxon>Cryobacterium</taxon>
    </lineage>
</organism>
<dbReference type="InterPro" id="IPR004701">
    <property type="entry name" value="PTS_EIIA_man-typ"/>
</dbReference>
<dbReference type="InterPro" id="IPR036662">
    <property type="entry name" value="PTS_EIIA_man-typ_sf"/>
</dbReference>
<comment type="caution">
    <text evidence="9">The sequence shown here is derived from an EMBL/GenBank/DDBJ whole genome shotgun (WGS) entry which is preliminary data.</text>
</comment>
<evidence type="ECO:0000256" key="6">
    <source>
        <dbReference type="ARBA" id="ARBA00022679"/>
    </source>
</evidence>
<dbReference type="Pfam" id="PF03610">
    <property type="entry name" value="EIIA-man"/>
    <property type="match status" value="1"/>
</dbReference>
<dbReference type="SUPFAM" id="SSF55594">
    <property type="entry name" value="HPr-like"/>
    <property type="match status" value="1"/>
</dbReference>
<dbReference type="PANTHER" id="PTHR38594:SF1">
    <property type="entry name" value="PEP-DEPENDENT DIHYDROXYACETONE KINASE, PHOSPHORYL DONOR SUBUNIT DHAM"/>
    <property type="match status" value="1"/>
</dbReference>
<keyword evidence="10" id="KW-1185">Reference proteome</keyword>
<evidence type="ECO:0000256" key="5">
    <source>
        <dbReference type="ARBA" id="ARBA00020422"/>
    </source>
</evidence>
<dbReference type="InterPro" id="IPR039643">
    <property type="entry name" value="DhaM"/>
</dbReference>
<evidence type="ECO:0000256" key="7">
    <source>
        <dbReference type="ARBA" id="ARBA00046577"/>
    </source>
</evidence>
<dbReference type="GO" id="GO:0047324">
    <property type="term" value="F:phosphoenolpyruvate-glycerone phosphotransferase activity"/>
    <property type="evidence" value="ECO:0007669"/>
    <property type="project" value="UniProtKB-EC"/>
</dbReference>
<dbReference type="Pfam" id="PF00381">
    <property type="entry name" value="PTS-HPr"/>
    <property type="match status" value="1"/>
</dbReference>
<evidence type="ECO:0000256" key="8">
    <source>
        <dbReference type="SAM" id="MobiDB-lite"/>
    </source>
</evidence>
<evidence type="ECO:0000313" key="9">
    <source>
        <dbReference type="EMBL" id="TFB91933.1"/>
    </source>
</evidence>
<dbReference type="STRING" id="1424661.SAMN05216281_103185"/>
<proteinExistence type="predicted"/>
<comment type="function">
    <text evidence="3">General (non sugar-specific) component of the phosphoenolpyruvate-dependent sugar phosphotransferase system (sugar PTS). This major carbohydrate active-transport system catalyzes the phosphorylation of incoming sugar substrates concomitantly with their translocation across the cell membrane. The phosphoryl group from phosphoenolpyruvate (PEP) is transferred to the phosphoryl carrier protein HPr by enzyme I. Phospho-HPr then transfers it to the PTS EIIA domain.</text>
</comment>
<evidence type="ECO:0000256" key="1">
    <source>
        <dbReference type="ARBA" id="ARBA00001113"/>
    </source>
</evidence>
<dbReference type="SUPFAM" id="SSF53062">
    <property type="entry name" value="PTS system fructose IIA component-like"/>
    <property type="match status" value="1"/>
</dbReference>